<keyword evidence="1" id="KW-0472">Membrane</keyword>
<evidence type="ECO:0000256" key="1">
    <source>
        <dbReference type="SAM" id="Phobius"/>
    </source>
</evidence>
<keyword evidence="4" id="KW-1185">Reference proteome</keyword>
<evidence type="ECO:0000313" key="3">
    <source>
        <dbReference type="EMBL" id="OZV67934.1"/>
    </source>
</evidence>
<protein>
    <recommendedName>
        <fullName evidence="2">Inner membrane protein YgaP-like transmembrane domain-containing protein</fullName>
    </recommendedName>
</protein>
<name>A0A265URL2_9FLAO</name>
<evidence type="ECO:0000259" key="2">
    <source>
        <dbReference type="Pfam" id="PF11127"/>
    </source>
</evidence>
<sequence>MKKNVGSLDKTIRVLIAAVVVLLSYFEVITGTASIILLAVAMVLVITSFANFCPLYAALGKSTCSTKK</sequence>
<keyword evidence="1" id="KW-0812">Transmembrane</keyword>
<feature type="transmembrane region" description="Helical" evidence="1">
    <location>
        <begin position="12"/>
        <end position="29"/>
    </location>
</feature>
<dbReference type="InterPro" id="IPR021309">
    <property type="entry name" value="YgaP-like_TM"/>
</dbReference>
<dbReference type="Proteomes" id="UP000216840">
    <property type="component" value="Unassembled WGS sequence"/>
</dbReference>
<gene>
    <name evidence="3" type="ORF">CA834_09760</name>
</gene>
<keyword evidence="1" id="KW-1133">Transmembrane helix</keyword>
<dbReference type="Pfam" id="PF11127">
    <property type="entry name" value="YgaP-like_TM"/>
    <property type="match status" value="1"/>
</dbReference>
<proteinExistence type="predicted"/>
<feature type="transmembrane region" description="Helical" evidence="1">
    <location>
        <begin position="35"/>
        <end position="59"/>
    </location>
</feature>
<reference evidence="3 4" key="1">
    <citation type="submission" date="2017-05" db="EMBL/GenBank/DDBJ databases">
        <title>The draft genome sequence of Idiomarina salinarum WNB302.</title>
        <authorList>
            <person name="Sun Y."/>
            <person name="Chen B."/>
            <person name="Du Z."/>
        </authorList>
    </citation>
    <scope>NUCLEOTIDE SEQUENCE [LARGE SCALE GENOMIC DNA]</scope>
    <source>
        <strain evidence="3 4">WNB302</strain>
    </source>
</reference>
<organism evidence="3 4">
    <name type="scientific">Winogradskyella aurantia</name>
    <dbReference type="NCBI Taxonomy" id="1915063"/>
    <lineage>
        <taxon>Bacteria</taxon>
        <taxon>Pseudomonadati</taxon>
        <taxon>Bacteroidota</taxon>
        <taxon>Flavobacteriia</taxon>
        <taxon>Flavobacteriales</taxon>
        <taxon>Flavobacteriaceae</taxon>
        <taxon>Winogradskyella</taxon>
    </lineage>
</organism>
<feature type="domain" description="Inner membrane protein YgaP-like transmembrane" evidence="2">
    <location>
        <begin position="1"/>
        <end position="67"/>
    </location>
</feature>
<dbReference type="AlphaFoldDB" id="A0A265URL2"/>
<comment type="caution">
    <text evidence="3">The sequence shown here is derived from an EMBL/GenBank/DDBJ whole genome shotgun (WGS) entry which is preliminary data.</text>
</comment>
<dbReference type="OrthoDB" id="9804804at2"/>
<evidence type="ECO:0000313" key="4">
    <source>
        <dbReference type="Proteomes" id="UP000216840"/>
    </source>
</evidence>
<dbReference type="RefSeq" id="WP_094968523.1">
    <property type="nucleotide sequence ID" value="NZ_NGJN01000005.1"/>
</dbReference>
<accession>A0A265URL2</accession>
<dbReference type="EMBL" id="NGJN01000005">
    <property type="protein sequence ID" value="OZV67934.1"/>
    <property type="molecule type" value="Genomic_DNA"/>
</dbReference>